<evidence type="ECO:0000256" key="1">
    <source>
        <dbReference type="SAM" id="Phobius"/>
    </source>
</evidence>
<keyword evidence="1" id="KW-0812">Transmembrane</keyword>
<feature type="domain" description="DUF7802" evidence="2">
    <location>
        <begin position="23"/>
        <end position="408"/>
    </location>
</feature>
<feature type="transmembrane region" description="Helical" evidence="1">
    <location>
        <begin position="221"/>
        <end position="243"/>
    </location>
</feature>
<reference evidence="3" key="3">
    <citation type="submission" date="2019-06" db="EMBL/GenBank/DDBJ databases">
        <authorList>
            <person name="Poynton C."/>
            <person name="Hasenbein S."/>
            <person name="Benoit J.B."/>
            <person name="Sepulveda M.S."/>
            <person name="Poelchau M.F."/>
            <person name="Murali S.C."/>
            <person name="Chen S."/>
            <person name="Glastad K.M."/>
            <person name="Werren J.H."/>
            <person name="Vineis J.H."/>
            <person name="Bowen J.L."/>
            <person name="Friedrich M."/>
            <person name="Jones J."/>
            <person name="Robertson H.M."/>
            <person name="Feyereisen R."/>
            <person name="Mechler-Hickson A."/>
            <person name="Mathers N."/>
            <person name="Lee C.E."/>
            <person name="Colbourne J.K."/>
            <person name="Biales A."/>
            <person name="Johnston J.S."/>
            <person name="Wellborn G.A."/>
            <person name="Rosendale A.J."/>
            <person name="Cridge A.G."/>
            <person name="Munoz-Torres M.C."/>
            <person name="Bain P.A."/>
            <person name="Manny A.R."/>
            <person name="Major K.M."/>
            <person name="Lambert F.N."/>
            <person name="Vulpe C.D."/>
            <person name="Tuck P."/>
            <person name="Blalock B.J."/>
            <person name="Lin Y.-Y."/>
            <person name="Smith M.E."/>
            <person name="Ochoa-Acuna H."/>
            <person name="Chen M.-J.M."/>
            <person name="Childers C.P."/>
            <person name="Qu J."/>
            <person name="Dugan S."/>
            <person name="Lee S.L."/>
            <person name="Chao H."/>
            <person name="Dinh H."/>
            <person name="Han Y."/>
            <person name="Doddapaneni H."/>
            <person name="Worley K.C."/>
            <person name="Muzny D.M."/>
            <person name="Gibbs R.A."/>
            <person name="Richards S."/>
        </authorList>
    </citation>
    <scope>NUCLEOTIDE SEQUENCE</scope>
    <source>
        <strain evidence="3">HAZT.00-mixed</strain>
        <tissue evidence="3">Whole organism</tissue>
    </source>
</reference>
<evidence type="ECO:0000313" key="5">
    <source>
        <dbReference type="RefSeq" id="XP_018026526.1"/>
    </source>
</evidence>
<dbReference type="KEGG" id="hazt:108681950"/>
<feature type="transmembrane region" description="Helical" evidence="1">
    <location>
        <begin position="183"/>
        <end position="200"/>
    </location>
</feature>
<dbReference type="Proteomes" id="UP000694843">
    <property type="component" value="Unplaced"/>
</dbReference>
<dbReference type="Proteomes" id="UP000711488">
    <property type="component" value="Unassembled WGS sequence"/>
</dbReference>
<name>A0A6A0H2W9_HYAAZ</name>
<reference evidence="3" key="2">
    <citation type="journal article" date="2018" name="Environ. Sci. Technol.">
        <title>The Toxicogenome of Hyalella azteca: A Model for Sediment Ecotoxicology and Evolutionary Toxicology.</title>
        <authorList>
            <person name="Poynton H.C."/>
            <person name="Hasenbein S."/>
            <person name="Benoit J.B."/>
            <person name="Sepulveda M.S."/>
            <person name="Poelchau M.F."/>
            <person name="Hughes D.S.T."/>
            <person name="Murali S.C."/>
            <person name="Chen S."/>
            <person name="Glastad K.M."/>
            <person name="Goodisman M.A.D."/>
            <person name="Werren J.H."/>
            <person name="Vineis J.H."/>
            <person name="Bowen J.L."/>
            <person name="Friedrich M."/>
            <person name="Jones J."/>
            <person name="Robertson H.M."/>
            <person name="Feyereisen R."/>
            <person name="Mechler-Hickson A."/>
            <person name="Mathers N."/>
            <person name="Lee C.E."/>
            <person name="Colbourne J.K."/>
            <person name="Biales A."/>
            <person name="Johnston J.S."/>
            <person name="Wellborn G.A."/>
            <person name="Rosendale A.J."/>
            <person name="Cridge A.G."/>
            <person name="Munoz-Torres M.C."/>
            <person name="Bain P.A."/>
            <person name="Manny A.R."/>
            <person name="Major K.M."/>
            <person name="Lambert F.N."/>
            <person name="Vulpe C.D."/>
            <person name="Tuck P."/>
            <person name="Blalock B.J."/>
            <person name="Lin Y.Y."/>
            <person name="Smith M.E."/>
            <person name="Ochoa-Acuna H."/>
            <person name="Chen M.M."/>
            <person name="Childers C.P."/>
            <person name="Qu J."/>
            <person name="Dugan S."/>
            <person name="Lee S.L."/>
            <person name="Chao H."/>
            <person name="Dinh H."/>
            <person name="Han Y."/>
            <person name="Doddapaneni H."/>
            <person name="Worley K.C."/>
            <person name="Muzny D.M."/>
            <person name="Gibbs R.A."/>
            <person name="Richards S."/>
        </authorList>
    </citation>
    <scope>NUCLEOTIDE SEQUENCE</scope>
    <source>
        <strain evidence="3">HAZT.00-mixed</strain>
        <tissue evidence="3">Whole organism</tissue>
    </source>
</reference>
<sequence>MASPERLPGYGINYDNYPFKDTLDWFVHVRSPADAFAAQPSYLLSEYTFYVIGLLTLVHSFIVGGRWKYLWLGCVFHGITTELVCFALPDIDNYWHSQTTVMLVGRRLPLHIPLIYPSFMYPAAYAVAHLRLPRWAEPMAAGLVEVLVDLPYDIVAVKFLHWTWHDTDPSIYDRHYSVPWNSYYFHLTFGTAFTFAIHFWRRKITGNDDKSRSSGFIKETLCALLAGLCGMPGGVLQFIFLYHPLHDNYLIHTENCFFFIVVLYILIVWTADRSPVLASRRQKGESSHWSVYLLVVGLVLHYSLYLGLTIAASPENEVSIGLHETVGACDKTSDVNTAFGAVLKKRTYLCASDYDEPYFDFHCAPGGSPPPASSSWYTICGTHFANRAEYISMLTGICVAAIFVFYNMLFNSAGTLISKKQLKYTNDKKKRS</sequence>
<dbReference type="PANTHER" id="PTHR35982">
    <property type="entry name" value="AGAP005361-PA"/>
    <property type="match status" value="1"/>
</dbReference>
<gene>
    <name evidence="5" type="primary">LOC108681950</name>
    <name evidence="3" type="ORF">HAZT_HAZT005809</name>
</gene>
<dbReference type="PANTHER" id="PTHR35982:SF1">
    <property type="entry name" value="SPIROCYCLASE, AVEC FAMILY"/>
    <property type="match status" value="1"/>
</dbReference>
<reference evidence="5" key="4">
    <citation type="submission" date="2025-04" db="UniProtKB">
        <authorList>
            <consortium name="RefSeq"/>
        </authorList>
    </citation>
    <scope>IDENTIFICATION</scope>
    <source>
        <tissue evidence="5">Whole organism</tissue>
    </source>
</reference>
<dbReference type="Pfam" id="PF25085">
    <property type="entry name" value="DUF7802"/>
    <property type="match status" value="1"/>
</dbReference>
<evidence type="ECO:0000259" key="2">
    <source>
        <dbReference type="Pfam" id="PF25085"/>
    </source>
</evidence>
<proteinExistence type="predicted"/>
<keyword evidence="1" id="KW-0472">Membrane</keyword>
<accession>A0A6A0H2W9</accession>
<evidence type="ECO:0000313" key="4">
    <source>
        <dbReference type="Proteomes" id="UP000694843"/>
    </source>
</evidence>
<protein>
    <submittedName>
        <fullName evidence="5">Uncharacterized protein LOC108681950</fullName>
    </submittedName>
</protein>
<feature type="transmembrane region" description="Helical" evidence="1">
    <location>
        <begin position="69"/>
        <end position="89"/>
    </location>
</feature>
<organism evidence="3">
    <name type="scientific">Hyalella azteca</name>
    <name type="common">Amphipod</name>
    <dbReference type="NCBI Taxonomy" id="294128"/>
    <lineage>
        <taxon>Eukaryota</taxon>
        <taxon>Metazoa</taxon>
        <taxon>Ecdysozoa</taxon>
        <taxon>Arthropoda</taxon>
        <taxon>Crustacea</taxon>
        <taxon>Multicrustacea</taxon>
        <taxon>Malacostraca</taxon>
        <taxon>Eumalacostraca</taxon>
        <taxon>Peracarida</taxon>
        <taxon>Amphipoda</taxon>
        <taxon>Senticaudata</taxon>
        <taxon>Talitrida</taxon>
        <taxon>Talitroidea</taxon>
        <taxon>Hyalellidae</taxon>
        <taxon>Hyalella</taxon>
    </lineage>
</organism>
<dbReference type="EMBL" id="JQDR03009456">
    <property type="protein sequence ID" value="KAA0195650.1"/>
    <property type="molecule type" value="Genomic_DNA"/>
</dbReference>
<dbReference type="OMA" id="HASFACS"/>
<feature type="transmembrane region" description="Helical" evidence="1">
    <location>
        <begin position="249"/>
        <end position="271"/>
    </location>
</feature>
<keyword evidence="1" id="KW-1133">Transmembrane helix</keyword>
<feature type="transmembrane region" description="Helical" evidence="1">
    <location>
        <begin position="390"/>
        <end position="410"/>
    </location>
</feature>
<dbReference type="RefSeq" id="XP_018026526.1">
    <property type="nucleotide sequence ID" value="XM_018171037.2"/>
</dbReference>
<dbReference type="GeneID" id="108681950"/>
<reference evidence="3" key="1">
    <citation type="submission" date="2014-08" db="EMBL/GenBank/DDBJ databases">
        <authorList>
            <person name="Murali S."/>
            <person name="Richards S."/>
            <person name="Bandaranaike D."/>
            <person name="Bellair M."/>
            <person name="Blankenburg K."/>
            <person name="Chao H."/>
            <person name="Dinh H."/>
            <person name="Doddapaneni H."/>
            <person name="Dugan-Rocha S."/>
            <person name="Elkadiri S."/>
            <person name="Gnanaolivu R."/>
            <person name="Hughes D."/>
            <person name="Lee S."/>
            <person name="Li M."/>
            <person name="Ming W."/>
            <person name="Munidasa M."/>
            <person name="Muniz J."/>
            <person name="Nguyen L."/>
            <person name="Osuji N."/>
            <person name="Pu L.-L."/>
            <person name="Puazo M."/>
            <person name="Skinner E."/>
            <person name="Qu C."/>
            <person name="Quiroz J."/>
            <person name="Raj R."/>
            <person name="Weissenberger G."/>
            <person name="Xin Y."/>
            <person name="Zou X."/>
            <person name="Han Y."/>
            <person name="Worley K."/>
            <person name="Muzny D."/>
            <person name="Gibbs R."/>
        </authorList>
    </citation>
    <scope>NUCLEOTIDE SEQUENCE</scope>
    <source>
        <strain evidence="3">HAZT.00-mixed</strain>
        <tissue evidence="3">Whole organism</tissue>
    </source>
</reference>
<dbReference type="AlphaFoldDB" id="A0A6A0H2W9"/>
<feature type="transmembrane region" description="Helical" evidence="1">
    <location>
        <begin position="291"/>
        <end position="312"/>
    </location>
</feature>
<feature type="transmembrane region" description="Helical" evidence="1">
    <location>
        <begin position="47"/>
        <end position="64"/>
    </location>
</feature>
<keyword evidence="4" id="KW-1185">Reference proteome</keyword>
<evidence type="ECO:0000313" key="3">
    <source>
        <dbReference type="EMBL" id="KAA0195650.1"/>
    </source>
</evidence>
<dbReference type="OrthoDB" id="188749at2759"/>
<dbReference type="InterPro" id="IPR056704">
    <property type="entry name" value="DUF7802"/>
</dbReference>